<evidence type="ECO:0000313" key="2">
    <source>
        <dbReference type="EMBL" id="GBM42988.1"/>
    </source>
</evidence>
<keyword evidence="3" id="KW-1185">Reference proteome</keyword>
<name>A0A4Y2FR53_ARAVE</name>
<comment type="caution">
    <text evidence="2">The sequence shown here is derived from an EMBL/GenBank/DDBJ whole genome shotgun (WGS) entry which is preliminary data.</text>
</comment>
<dbReference type="OrthoDB" id="10553033at2759"/>
<accession>A0A4Y2FR53</accession>
<dbReference type="EMBL" id="BGPR01001012">
    <property type="protein sequence ID" value="GBM42988.1"/>
    <property type="molecule type" value="Genomic_DNA"/>
</dbReference>
<feature type="region of interest" description="Disordered" evidence="1">
    <location>
        <begin position="1"/>
        <end position="37"/>
    </location>
</feature>
<dbReference type="AlphaFoldDB" id="A0A4Y2FR53"/>
<proteinExistence type="predicted"/>
<protein>
    <submittedName>
        <fullName evidence="2">Uncharacterized protein</fullName>
    </submittedName>
</protein>
<reference evidence="2 3" key="1">
    <citation type="journal article" date="2019" name="Sci. Rep.">
        <title>Orb-weaving spider Araneus ventricosus genome elucidates the spidroin gene catalogue.</title>
        <authorList>
            <person name="Kono N."/>
            <person name="Nakamura H."/>
            <person name="Ohtoshi R."/>
            <person name="Moran D.A.P."/>
            <person name="Shinohara A."/>
            <person name="Yoshida Y."/>
            <person name="Fujiwara M."/>
            <person name="Mori M."/>
            <person name="Tomita M."/>
            <person name="Arakawa K."/>
        </authorList>
    </citation>
    <scope>NUCLEOTIDE SEQUENCE [LARGE SCALE GENOMIC DNA]</scope>
</reference>
<evidence type="ECO:0000313" key="3">
    <source>
        <dbReference type="Proteomes" id="UP000499080"/>
    </source>
</evidence>
<gene>
    <name evidence="2" type="ORF">AVEN_168556_1</name>
</gene>
<sequence>MGLTSKDILSRTSASGNDITPVIPWRTGTDLEGRQHPDPAPLVFNSLLPTNNIYTCSRTACPIRYGATRSHMEPSSLFLAR</sequence>
<dbReference type="Proteomes" id="UP000499080">
    <property type="component" value="Unassembled WGS sequence"/>
</dbReference>
<evidence type="ECO:0000256" key="1">
    <source>
        <dbReference type="SAM" id="MobiDB-lite"/>
    </source>
</evidence>
<organism evidence="2 3">
    <name type="scientific">Araneus ventricosus</name>
    <name type="common">Orbweaver spider</name>
    <name type="synonym">Epeira ventricosa</name>
    <dbReference type="NCBI Taxonomy" id="182803"/>
    <lineage>
        <taxon>Eukaryota</taxon>
        <taxon>Metazoa</taxon>
        <taxon>Ecdysozoa</taxon>
        <taxon>Arthropoda</taxon>
        <taxon>Chelicerata</taxon>
        <taxon>Arachnida</taxon>
        <taxon>Araneae</taxon>
        <taxon>Araneomorphae</taxon>
        <taxon>Entelegynae</taxon>
        <taxon>Araneoidea</taxon>
        <taxon>Araneidae</taxon>
        <taxon>Araneus</taxon>
    </lineage>
</organism>